<dbReference type="GeneID" id="9054871"/>
<dbReference type="InParanoid" id="C5M0N3"/>
<evidence type="ECO:0000256" key="1">
    <source>
        <dbReference type="SAM" id="Phobius"/>
    </source>
</evidence>
<evidence type="ECO:0000313" key="3">
    <source>
        <dbReference type="Proteomes" id="UP000007800"/>
    </source>
</evidence>
<organism evidence="3">
    <name type="scientific">Perkinsus marinus (strain ATCC 50983 / TXsc)</name>
    <dbReference type="NCBI Taxonomy" id="423536"/>
    <lineage>
        <taxon>Eukaryota</taxon>
        <taxon>Sar</taxon>
        <taxon>Alveolata</taxon>
        <taxon>Perkinsozoa</taxon>
        <taxon>Perkinsea</taxon>
        <taxon>Perkinsida</taxon>
        <taxon>Perkinsidae</taxon>
        <taxon>Perkinsus</taxon>
    </lineage>
</organism>
<name>C5M0N3_PERM5</name>
<gene>
    <name evidence="2" type="ORF">Pmar_PMAR029115</name>
</gene>
<keyword evidence="1" id="KW-1133">Transmembrane helix</keyword>
<sequence>MEDSGSMNLRQRIRAVVFRGAILALGLISIIGITYLLFSKARIPCSAVGQQSTDKSAFE</sequence>
<accession>C5M0N3</accession>
<feature type="non-terminal residue" evidence="2">
    <location>
        <position position="59"/>
    </location>
</feature>
<keyword evidence="3" id="KW-1185">Reference proteome</keyword>
<proteinExistence type="predicted"/>
<reference evidence="2 3" key="1">
    <citation type="submission" date="2008-07" db="EMBL/GenBank/DDBJ databases">
        <authorList>
            <person name="El-Sayed N."/>
            <person name="Caler E."/>
            <person name="Inman J."/>
            <person name="Amedeo P."/>
            <person name="Hass B."/>
            <person name="Wortman J."/>
        </authorList>
    </citation>
    <scope>NUCLEOTIDE SEQUENCE [LARGE SCALE GENOMIC DNA]</scope>
    <source>
        <strain evidence="3">ATCC 50983 / TXsc</strain>
    </source>
</reference>
<dbReference type="RefSeq" id="XP_002764674.1">
    <property type="nucleotide sequence ID" value="XM_002764628.1"/>
</dbReference>
<evidence type="ECO:0000313" key="2">
    <source>
        <dbReference type="EMBL" id="EEQ97391.1"/>
    </source>
</evidence>
<keyword evidence="1" id="KW-0812">Transmembrane</keyword>
<protein>
    <submittedName>
        <fullName evidence="2">Uncharacterized protein</fullName>
    </submittedName>
</protein>
<feature type="transmembrane region" description="Helical" evidence="1">
    <location>
        <begin position="16"/>
        <end position="38"/>
    </location>
</feature>
<dbReference type="AlphaFoldDB" id="C5M0N3"/>
<dbReference type="EMBL" id="GG687161">
    <property type="protein sequence ID" value="EEQ97391.1"/>
    <property type="molecule type" value="Genomic_DNA"/>
</dbReference>
<keyword evidence="1" id="KW-0472">Membrane</keyword>
<dbReference type="Proteomes" id="UP000007800">
    <property type="component" value="Unassembled WGS sequence"/>
</dbReference>